<reference evidence="1" key="1">
    <citation type="journal article" date="2014" name="Front. Microbiol.">
        <title>High frequency of phylogenetically diverse reductive dehalogenase-homologous genes in deep subseafloor sedimentary metagenomes.</title>
        <authorList>
            <person name="Kawai M."/>
            <person name="Futagami T."/>
            <person name="Toyoda A."/>
            <person name="Takaki Y."/>
            <person name="Nishi S."/>
            <person name="Hori S."/>
            <person name="Arai W."/>
            <person name="Tsubouchi T."/>
            <person name="Morono Y."/>
            <person name="Uchiyama I."/>
            <person name="Ito T."/>
            <person name="Fujiyama A."/>
            <person name="Inagaki F."/>
            <person name="Takami H."/>
        </authorList>
    </citation>
    <scope>NUCLEOTIDE SEQUENCE</scope>
    <source>
        <strain evidence="1">Expedition CK06-06</strain>
    </source>
</reference>
<name>X1B4A6_9ZZZZ</name>
<dbReference type="AlphaFoldDB" id="X1B4A6"/>
<dbReference type="EMBL" id="BART01010682">
    <property type="protein sequence ID" value="GAG89900.1"/>
    <property type="molecule type" value="Genomic_DNA"/>
</dbReference>
<organism evidence="1">
    <name type="scientific">marine sediment metagenome</name>
    <dbReference type="NCBI Taxonomy" id="412755"/>
    <lineage>
        <taxon>unclassified sequences</taxon>
        <taxon>metagenomes</taxon>
        <taxon>ecological metagenomes</taxon>
    </lineage>
</organism>
<evidence type="ECO:0000313" key="1">
    <source>
        <dbReference type="EMBL" id="GAG89900.1"/>
    </source>
</evidence>
<proteinExistence type="predicted"/>
<comment type="caution">
    <text evidence="1">The sequence shown here is derived from an EMBL/GenBank/DDBJ whole genome shotgun (WGS) entry which is preliminary data.</text>
</comment>
<gene>
    <name evidence="1" type="ORF">S01H4_23107</name>
</gene>
<sequence length="76" mass="8844">MIKQPWEMSWSEWVRYYESPKRGYGNRFLFAQFAHDNFGISSQGGEPVPSESGINSRERWYRAIKRLGSGTQINIG</sequence>
<protein>
    <submittedName>
        <fullName evidence="1">Uncharacterized protein</fullName>
    </submittedName>
</protein>
<accession>X1B4A6</accession>